<dbReference type="EMBL" id="SMAO01000001">
    <property type="protein sequence ID" value="TCT23929.1"/>
    <property type="molecule type" value="Genomic_DNA"/>
</dbReference>
<reference evidence="9 10" key="1">
    <citation type="submission" date="2019-03" db="EMBL/GenBank/DDBJ databases">
        <title>Genomic Encyclopedia of Type Strains, Phase IV (KMG-IV): sequencing the most valuable type-strain genomes for metagenomic binning, comparative biology and taxonomic classification.</title>
        <authorList>
            <person name="Goeker M."/>
        </authorList>
    </citation>
    <scope>NUCLEOTIDE SEQUENCE [LARGE SCALE GENOMIC DNA]</scope>
    <source>
        <strain evidence="9 10">DSM 13587</strain>
    </source>
</reference>
<keyword evidence="7" id="KW-0732">Signal</keyword>
<gene>
    <name evidence="9" type="ORF">EDC35_101243</name>
</gene>
<evidence type="ECO:0000256" key="7">
    <source>
        <dbReference type="SAM" id="SignalP"/>
    </source>
</evidence>
<feature type="signal peptide" evidence="7">
    <location>
        <begin position="1"/>
        <end position="25"/>
    </location>
</feature>
<name>A0A4R3NA96_9GAMM</name>
<dbReference type="RefSeq" id="WP_165903318.1">
    <property type="nucleotide sequence ID" value="NZ_SMAO01000001.1"/>
</dbReference>
<feature type="domain" description="Fibronectin type-III" evidence="8">
    <location>
        <begin position="671"/>
        <end position="763"/>
    </location>
</feature>
<evidence type="ECO:0000256" key="2">
    <source>
        <dbReference type="ARBA" id="ARBA00022670"/>
    </source>
</evidence>
<dbReference type="AlphaFoldDB" id="A0A4R3NA96"/>
<evidence type="ECO:0000256" key="6">
    <source>
        <dbReference type="RuleBase" id="RU003355"/>
    </source>
</evidence>
<feature type="chain" id="PRO_5020206505" evidence="7">
    <location>
        <begin position="26"/>
        <end position="857"/>
    </location>
</feature>
<proteinExistence type="inferred from homology"/>
<dbReference type="GO" id="GO:0006508">
    <property type="term" value="P:proteolysis"/>
    <property type="evidence" value="ECO:0007669"/>
    <property type="project" value="UniProtKB-KW"/>
</dbReference>
<dbReference type="InterPro" id="IPR022398">
    <property type="entry name" value="Peptidase_S8_His-AS"/>
</dbReference>
<organism evidence="9 10">
    <name type="scientific">Thiobaca trueperi</name>
    <dbReference type="NCBI Taxonomy" id="127458"/>
    <lineage>
        <taxon>Bacteria</taxon>
        <taxon>Pseudomonadati</taxon>
        <taxon>Pseudomonadota</taxon>
        <taxon>Gammaproteobacteria</taxon>
        <taxon>Chromatiales</taxon>
        <taxon>Chromatiaceae</taxon>
        <taxon>Thiobaca</taxon>
    </lineage>
</organism>
<feature type="active site" description="Charge relay system" evidence="5">
    <location>
        <position position="413"/>
    </location>
</feature>
<evidence type="ECO:0000256" key="5">
    <source>
        <dbReference type="PROSITE-ProRule" id="PRU01240"/>
    </source>
</evidence>
<dbReference type="PRINTS" id="PR00723">
    <property type="entry name" value="SUBTILISIN"/>
</dbReference>
<evidence type="ECO:0000256" key="3">
    <source>
        <dbReference type="ARBA" id="ARBA00022801"/>
    </source>
</evidence>
<evidence type="ECO:0000256" key="1">
    <source>
        <dbReference type="ARBA" id="ARBA00011073"/>
    </source>
</evidence>
<evidence type="ECO:0000256" key="4">
    <source>
        <dbReference type="ARBA" id="ARBA00022825"/>
    </source>
</evidence>
<dbReference type="PANTHER" id="PTHR43806">
    <property type="entry name" value="PEPTIDASE S8"/>
    <property type="match status" value="1"/>
</dbReference>
<dbReference type="InterPro" id="IPR050131">
    <property type="entry name" value="Peptidase_S8_subtilisin-like"/>
</dbReference>
<dbReference type="InterPro" id="IPR000209">
    <property type="entry name" value="Peptidase_S8/S53_dom"/>
</dbReference>
<comment type="caution">
    <text evidence="9">The sequence shown here is derived from an EMBL/GenBank/DDBJ whole genome shotgun (WGS) entry which is preliminary data.</text>
</comment>
<dbReference type="Pfam" id="PF00082">
    <property type="entry name" value="Peptidase_S8"/>
    <property type="match status" value="1"/>
</dbReference>
<dbReference type="Gene3D" id="2.60.40.10">
    <property type="entry name" value="Immunoglobulins"/>
    <property type="match status" value="4"/>
</dbReference>
<dbReference type="PROSITE" id="PS50853">
    <property type="entry name" value="FN3"/>
    <property type="match status" value="4"/>
</dbReference>
<dbReference type="PROSITE" id="PS00137">
    <property type="entry name" value="SUBTILASE_HIS"/>
    <property type="match status" value="1"/>
</dbReference>
<dbReference type="InterPro" id="IPR023828">
    <property type="entry name" value="Peptidase_S8_Ser-AS"/>
</dbReference>
<protein>
    <submittedName>
        <fullName evidence="9">Subtilisin family serine protease</fullName>
    </submittedName>
</protein>
<dbReference type="InterPro" id="IPR015500">
    <property type="entry name" value="Peptidase_S8_subtilisin-rel"/>
</dbReference>
<comment type="similarity">
    <text evidence="1 5 6">Belongs to the peptidase S8 family.</text>
</comment>
<dbReference type="PANTHER" id="PTHR43806:SF11">
    <property type="entry name" value="CEREVISIN-RELATED"/>
    <property type="match status" value="1"/>
</dbReference>
<keyword evidence="3 5" id="KW-0378">Hydrolase</keyword>
<dbReference type="InterPro" id="IPR036116">
    <property type="entry name" value="FN3_sf"/>
</dbReference>
<evidence type="ECO:0000313" key="10">
    <source>
        <dbReference type="Proteomes" id="UP000295717"/>
    </source>
</evidence>
<feature type="domain" description="Fibronectin type-III" evidence="8">
    <location>
        <begin position="477"/>
        <end position="572"/>
    </location>
</feature>
<feature type="active site" description="Charge relay system" evidence="5">
    <location>
        <position position="195"/>
    </location>
</feature>
<sequence length="857" mass="88870">MNTRDGVWRQLVAAFSLSFTLTAWSGTSPDQIDPWLGAQDGDGIANTTAYAAPEQRHEALLDRALGQGSIPVIVRFKTQGTPLAGQGTRLTQAERTRLSARQQGVLNQLGLSNERDRSGAKIKRFSRVQGLALHVDVIDLMDLLDNPEVEDVFEDVAYPPALIDTLPLLGASSDGTFQSGGTSYSGQDQVVAILDTGVDKNHPFLAGKVVSEACYSSNLCPGGLTASTATNSGLNCNPAIAGCSHGTHVAGIAAGKGSSFSGVAQNAGVIAIQVFSSTSCGGSPCVRAYTSDIIRGLERVYDLLGTYSVAAANLSLGGGSFTSHCDSDPIKTIIDALSAAGTATVIASGNDGYTNAISSPGCVSSAITVGSTTKTDSVSSFSNSAPLLDLLAPGSAINSSVVGGGFASWNGTSMAAPHVAGAWAVMKSVKPTASVAEILTALQEQGAMVTDSRNGLSMARIQIDDAIAVLSGDGVDVPSAPIATPASAVYNTGFTANWGRVTGATGYRLDVSTSDTFSSYVSGYDGLDTGKQNSLAITGLSASTTYFYRVSAYSTAGTGLVSNVITVTTASVPTAPTFPIANAPTQVTSNEVTADWSSVPGATGYRLDVSTSNTFRSYVSGYKNRDVGSQTGLLITRLSPGKTYFYRLRAYNSVGVSANSNTVTVTTRIAAPSLSAAAKVTSDGFTAKWGSVKDATGYRLDIATDAAFTSFVDGYQDRDMGNLKILAVTGLSASTTYYCRVRAYNANGVSADSKPRSVTTRVAIPEAPTANEAVNITPTSFLASWNLVVGATGYRLDVSTTDSFSTYVSGYKNLSLRVTGRNVTRLIPNTTYYYRVRAFNSSGTSADSPVQMLVTAP</sequence>
<dbReference type="CDD" id="cd00063">
    <property type="entry name" value="FN3"/>
    <property type="match status" value="4"/>
</dbReference>
<dbReference type="Pfam" id="PF00041">
    <property type="entry name" value="fn3"/>
    <property type="match status" value="4"/>
</dbReference>
<keyword evidence="2 5" id="KW-0645">Protease</keyword>
<dbReference type="Gene3D" id="3.40.50.200">
    <property type="entry name" value="Peptidase S8/S53 domain"/>
    <property type="match status" value="1"/>
</dbReference>
<evidence type="ECO:0000259" key="8">
    <source>
        <dbReference type="PROSITE" id="PS50853"/>
    </source>
</evidence>
<dbReference type="InterPro" id="IPR013783">
    <property type="entry name" value="Ig-like_fold"/>
</dbReference>
<dbReference type="SUPFAM" id="SSF49265">
    <property type="entry name" value="Fibronectin type III"/>
    <property type="match status" value="2"/>
</dbReference>
<feature type="active site" description="Charge relay system" evidence="5">
    <location>
        <position position="245"/>
    </location>
</feature>
<keyword evidence="10" id="KW-1185">Reference proteome</keyword>
<keyword evidence="4 5" id="KW-0720">Serine protease</keyword>
<dbReference type="Proteomes" id="UP000295717">
    <property type="component" value="Unassembled WGS sequence"/>
</dbReference>
<feature type="domain" description="Fibronectin type-III" evidence="8">
    <location>
        <begin position="575"/>
        <end position="670"/>
    </location>
</feature>
<dbReference type="GO" id="GO:0004252">
    <property type="term" value="F:serine-type endopeptidase activity"/>
    <property type="evidence" value="ECO:0007669"/>
    <property type="project" value="UniProtKB-UniRule"/>
</dbReference>
<dbReference type="SUPFAM" id="SSF52743">
    <property type="entry name" value="Subtilisin-like"/>
    <property type="match status" value="1"/>
</dbReference>
<dbReference type="InterPro" id="IPR036852">
    <property type="entry name" value="Peptidase_S8/S53_dom_sf"/>
</dbReference>
<accession>A0A4R3NA96</accession>
<dbReference type="PROSITE" id="PS51892">
    <property type="entry name" value="SUBTILASE"/>
    <property type="match status" value="1"/>
</dbReference>
<dbReference type="PROSITE" id="PS00136">
    <property type="entry name" value="SUBTILASE_ASP"/>
    <property type="match status" value="1"/>
</dbReference>
<dbReference type="InterPro" id="IPR003961">
    <property type="entry name" value="FN3_dom"/>
</dbReference>
<evidence type="ECO:0000313" key="9">
    <source>
        <dbReference type="EMBL" id="TCT23929.1"/>
    </source>
</evidence>
<dbReference type="PROSITE" id="PS00138">
    <property type="entry name" value="SUBTILASE_SER"/>
    <property type="match status" value="1"/>
</dbReference>
<feature type="domain" description="Fibronectin type-III" evidence="8">
    <location>
        <begin position="767"/>
        <end position="857"/>
    </location>
</feature>
<dbReference type="InterPro" id="IPR023827">
    <property type="entry name" value="Peptidase_S8_Asp-AS"/>
</dbReference>
<dbReference type="SMART" id="SM00060">
    <property type="entry name" value="FN3"/>
    <property type="match status" value="4"/>
</dbReference>